<feature type="region of interest" description="Disordered" evidence="1">
    <location>
        <begin position="1"/>
        <end position="24"/>
    </location>
</feature>
<dbReference type="PANTHER" id="PTHR38166:SF1">
    <property type="entry name" value="C2H2-TYPE DOMAIN-CONTAINING PROTEIN"/>
    <property type="match status" value="1"/>
</dbReference>
<protein>
    <recommendedName>
        <fullName evidence="4">C2H2-type domain-containing protein</fullName>
    </recommendedName>
</protein>
<dbReference type="Gene3D" id="3.30.160.60">
    <property type="entry name" value="Classic Zinc Finger"/>
    <property type="match status" value="1"/>
</dbReference>
<reference evidence="2" key="1">
    <citation type="submission" date="2023-06" db="EMBL/GenBank/DDBJ databases">
        <title>Genome-scale phylogeny and comparative genomics of the fungal order Sordariales.</title>
        <authorList>
            <consortium name="Lawrence Berkeley National Laboratory"/>
            <person name="Hensen N."/>
            <person name="Bonometti L."/>
            <person name="Westerberg I."/>
            <person name="Brannstrom I.O."/>
            <person name="Guillou S."/>
            <person name="Cros-Aarteil S."/>
            <person name="Calhoun S."/>
            <person name="Haridas S."/>
            <person name="Kuo A."/>
            <person name="Mondo S."/>
            <person name="Pangilinan J."/>
            <person name="Riley R."/>
            <person name="Labutti K."/>
            <person name="Andreopoulos B."/>
            <person name="Lipzen A."/>
            <person name="Chen C."/>
            <person name="Yanf M."/>
            <person name="Daum C."/>
            <person name="Ng V."/>
            <person name="Clum A."/>
            <person name="Steindorff A."/>
            <person name="Ohm R."/>
            <person name="Martin F."/>
            <person name="Silar P."/>
            <person name="Natvig D."/>
            <person name="Lalanne C."/>
            <person name="Gautier V."/>
            <person name="Ament-Velasquez S.L."/>
            <person name="Kruys A."/>
            <person name="Hutchinson M.I."/>
            <person name="Powell A.J."/>
            <person name="Barry K."/>
            <person name="Miller A.N."/>
            <person name="Grigoriev I.V."/>
            <person name="Debuchy R."/>
            <person name="Gladieux P."/>
            <person name="Thoren M.H."/>
            <person name="Johannesson H."/>
        </authorList>
    </citation>
    <scope>NUCLEOTIDE SEQUENCE</scope>
    <source>
        <strain evidence="2">PSN4</strain>
    </source>
</reference>
<keyword evidence="3" id="KW-1185">Reference proteome</keyword>
<dbReference type="EMBL" id="MU839843">
    <property type="protein sequence ID" value="KAK1751212.1"/>
    <property type="molecule type" value="Genomic_DNA"/>
</dbReference>
<dbReference type="AlphaFoldDB" id="A0AAJ0F2J6"/>
<evidence type="ECO:0000256" key="1">
    <source>
        <dbReference type="SAM" id="MobiDB-lite"/>
    </source>
</evidence>
<comment type="caution">
    <text evidence="2">The sequence shown here is derived from an EMBL/GenBank/DDBJ whole genome shotgun (WGS) entry which is preliminary data.</text>
</comment>
<accession>A0AAJ0F2J6</accession>
<evidence type="ECO:0000313" key="2">
    <source>
        <dbReference type="EMBL" id="KAK1751212.1"/>
    </source>
</evidence>
<sequence length="257" mass="29315">MADDNSEYSSAEESGDDDFIYENPVPERRRLDQSSPLHGYQQDLANFALLLFKQSLHSRSASGLQDIRFSHQGVSELPCPFYLGNPAKHHACLKTKLGRIIDLKRHLWASHRRPYDCPVCNTVFGTAADCNAHIRRRACVKAKRIPLETLSEEQLDRLSIPNGENQETEEQWASIWRIVFPMVEPPELRYDEKMREVVALRQFWSQEGGRVAQRFLQEKGITSGETCRDFKALRDSAMDIMLDALAQSDGAHASRTP</sequence>
<dbReference type="Proteomes" id="UP001239445">
    <property type="component" value="Unassembled WGS sequence"/>
</dbReference>
<name>A0AAJ0F2J6_9PEZI</name>
<dbReference type="PANTHER" id="PTHR38166">
    <property type="entry name" value="C2H2-TYPE DOMAIN-CONTAINING PROTEIN-RELATED"/>
    <property type="match status" value="1"/>
</dbReference>
<proteinExistence type="predicted"/>
<evidence type="ECO:0008006" key="4">
    <source>
        <dbReference type="Google" id="ProtNLM"/>
    </source>
</evidence>
<organism evidence="2 3">
    <name type="scientific">Echria macrotheca</name>
    <dbReference type="NCBI Taxonomy" id="438768"/>
    <lineage>
        <taxon>Eukaryota</taxon>
        <taxon>Fungi</taxon>
        <taxon>Dikarya</taxon>
        <taxon>Ascomycota</taxon>
        <taxon>Pezizomycotina</taxon>
        <taxon>Sordariomycetes</taxon>
        <taxon>Sordariomycetidae</taxon>
        <taxon>Sordariales</taxon>
        <taxon>Schizotheciaceae</taxon>
        <taxon>Echria</taxon>
    </lineage>
</organism>
<evidence type="ECO:0000313" key="3">
    <source>
        <dbReference type="Proteomes" id="UP001239445"/>
    </source>
</evidence>
<gene>
    <name evidence="2" type="ORF">QBC47DRAFT_406471</name>
</gene>